<dbReference type="InterPro" id="IPR010541">
    <property type="entry name" value="Prp3_C"/>
</dbReference>
<keyword evidence="4" id="KW-0539">Nucleus</keyword>
<dbReference type="PANTHER" id="PTHR14212:SF0">
    <property type="entry name" value="U4_U6 SMALL NUCLEAR RIBONUCLEOPROTEIN PRP3"/>
    <property type="match status" value="1"/>
</dbReference>
<comment type="subcellular location">
    <subcellularLocation>
        <location evidence="1">Nucleus</location>
    </subcellularLocation>
</comment>
<evidence type="ECO:0000259" key="6">
    <source>
        <dbReference type="Pfam" id="PF06544"/>
    </source>
</evidence>
<gene>
    <name evidence="8" type="ORF">GSTUAT00008347001</name>
</gene>
<dbReference type="AlphaFoldDB" id="A0A292PJ88"/>
<accession>A0A292PJ88</accession>
<dbReference type="EMBL" id="LN891196">
    <property type="protein sequence ID" value="CUS07589.1"/>
    <property type="molecule type" value="Genomic_DNA"/>
</dbReference>
<dbReference type="Pfam" id="PF08572">
    <property type="entry name" value="PRP3"/>
    <property type="match status" value="1"/>
</dbReference>
<dbReference type="InterPro" id="IPR013881">
    <property type="entry name" value="Pre-mRNA_splic_Prp3_dom"/>
</dbReference>
<feature type="domain" description="Small nuclear ribonucleoprotein Prp3 C-terminal" evidence="6">
    <location>
        <begin position="289"/>
        <end position="347"/>
    </location>
</feature>
<dbReference type="InterPro" id="IPR027104">
    <property type="entry name" value="Prp3"/>
</dbReference>
<evidence type="ECO:0000256" key="3">
    <source>
        <dbReference type="ARBA" id="ARBA00023187"/>
    </source>
</evidence>
<dbReference type="PANTHER" id="PTHR14212">
    <property type="entry name" value="U4/U6-ASSOCIATED RNA SPLICING FACTOR-RELATED"/>
    <property type="match status" value="1"/>
</dbReference>
<dbReference type="Pfam" id="PF06544">
    <property type="entry name" value="Prp3_C"/>
    <property type="match status" value="1"/>
</dbReference>
<keyword evidence="3" id="KW-0508">mRNA splicing</keyword>
<reference evidence="8" key="1">
    <citation type="submission" date="2015-10" db="EMBL/GenBank/DDBJ databases">
        <authorList>
            <person name="Regsiter A."/>
            <person name="william w."/>
        </authorList>
    </citation>
    <scope>NUCLEOTIDE SEQUENCE</scope>
    <source>
        <strain evidence="8">Montdore</strain>
    </source>
</reference>
<feature type="domain" description="Pre-mRNA-splicing factor 3" evidence="7">
    <location>
        <begin position="156"/>
        <end position="274"/>
    </location>
</feature>
<protein>
    <submittedName>
        <fullName evidence="8">Uncharacterized protein</fullName>
    </submittedName>
</protein>
<dbReference type="GO" id="GO:0000398">
    <property type="term" value="P:mRNA splicing, via spliceosome"/>
    <property type="evidence" value="ECO:0007669"/>
    <property type="project" value="InterPro"/>
</dbReference>
<feature type="region of interest" description="Disordered" evidence="5">
    <location>
        <begin position="212"/>
        <end position="255"/>
    </location>
</feature>
<evidence type="ECO:0000313" key="9">
    <source>
        <dbReference type="Proteomes" id="UP001412239"/>
    </source>
</evidence>
<evidence type="ECO:0000256" key="2">
    <source>
        <dbReference type="ARBA" id="ARBA00022664"/>
    </source>
</evidence>
<evidence type="ECO:0000256" key="4">
    <source>
        <dbReference type="ARBA" id="ARBA00023242"/>
    </source>
</evidence>
<feature type="compositionally biased region" description="Basic residues" evidence="5">
    <location>
        <begin position="220"/>
        <end position="236"/>
    </location>
</feature>
<sequence>MLHIPNARARTTTSRHIIRCQQDRRDEVPREGPEREEVSKACGGLDVGLYSVLVGENGDAVSAGRGKGVILFEFATTVANGSAKGKCGKKRLEIQGLSADMTDYSKNLYFDLNLASNVVVPCRISQALALNQKGKYIGKENTLRPSWLGDSLSHCEPPPKIERWDRGLTTASSYEAITLESLLISAADGIVTQYVQHSVLLAPWDQLAPPMEPFRLTKKDQKKVRRRQRQRLRPKSKASEIPTRPGTPPPPNLKESNLIRVFGEEAVNDPAAVEPPENDLARGIDVLALRIETLANRRYRHEININSEQLALMGIFILNPKFNVVIVQGGIHFITKFRKPMKWFERFITERVLSDALVGDRLERARMEYSYMWTQAKNTVAKEG</sequence>
<evidence type="ECO:0000256" key="1">
    <source>
        <dbReference type="ARBA" id="ARBA00004123"/>
    </source>
</evidence>
<dbReference type="GO" id="GO:0046540">
    <property type="term" value="C:U4/U6 x U5 tri-snRNP complex"/>
    <property type="evidence" value="ECO:0007669"/>
    <property type="project" value="InterPro"/>
</dbReference>
<evidence type="ECO:0000313" key="8">
    <source>
        <dbReference type="EMBL" id="CUS07589.1"/>
    </source>
</evidence>
<keyword evidence="2" id="KW-0507">mRNA processing</keyword>
<proteinExistence type="predicted"/>
<evidence type="ECO:0000256" key="5">
    <source>
        <dbReference type="SAM" id="MobiDB-lite"/>
    </source>
</evidence>
<keyword evidence="9" id="KW-1185">Reference proteome</keyword>
<dbReference type="Proteomes" id="UP001412239">
    <property type="component" value="Unassembled WGS sequence"/>
</dbReference>
<name>A0A292PJ88_9PEZI</name>
<evidence type="ECO:0000259" key="7">
    <source>
        <dbReference type="Pfam" id="PF08572"/>
    </source>
</evidence>
<organism evidence="8 9">
    <name type="scientific">Tuber aestivum</name>
    <name type="common">summer truffle</name>
    <dbReference type="NCBI Taxonomy" id="59557"/>
    <lineage>
        <taxon>Eukaryota</taxon>
        <taxon>Fungi</taxon>
        <taxon>Dikarya</taxon>
        <taxon>Ascomycota</taxon>
        <taxon>Pezizomycotina</taxon>
        <taxon>Pezizomycetes</taxon>
        <taxon>Pezizales</taxon>
        <taxon>Tuberaceae</taxon>
        <taxon>Tuber</taxon>
    </lineage>
</organism>